<dbReference type="InterPro" id="IPR020584">
    <property type="entry name" value="DNA_recomb/repair_RecA_CS"/>
</dbReference>
<dbReference type="Gene3D" id="3.40.50.300">
    <property type="entry name" value="P-loop containing nucleotide triphosphate hydrolases"/>
    <property type="match status" value="1"/>
</dbReference>
<evidence type="ECO:0000313" key="10">
    <source>
        <dbReference type="Proteomes" id="UP000087766"/>
    </source>
</evidence>
<dbReference type="RefSeq" id="XP_014489714.1">
    <property type="nucleotide sequence ID" value="XM_014634228.2"/>
</dbReference>
<keyword evidence="4 7" id="KW-0238">DNA-binding</keyword>
<evidence type="ECO:0000256" key="1">
    <source>
        <dbReference type="ARBA" id="ARBA00009391"/>
    </source>
</evidence>
<dbReference type="InterPro" id="IPR020587">
    <property type="entry name" value="RecA_monomer-monomer_interface"/>
</dbReference>
<feature type="domain" description="RecA family profile 2" evidence="9">
    <location>
        <begin position="266"/>
        <end position="337"/>
    </location>
</feature>
<dbReference type="InterPro" id="IPR027417">
    <property type="entry name" value="P-loop_NTPase"/>
</dbReference>
<gene>
    <name evidence="11" type="primary">LOC106752533</name>
</gene>
<dbReference type="GO" id="GO:0005524">
    <property type="term" value="F:ATP binding"/>
    <property type="evidence" value="ECO:0007669"/>
    <property type="project" value="UniProtKB-KW"/>
</dbReference>
<keyword evidence="5 7" id="KW-0233">DNA recombination</keyword>
<dbReference type="InterPro" id="IPR013765">
    <property type="entry name" value="DNA_recomb/repair_RecA"/>
</dbReference>
<evidence type="ECO:0000256" key="4">
    <source>
        <dbReference type="ARBA" id="ARBA00023125"/>
    </source>
</evidence>
<keyword evidence="10" id="KW-1185">Reference proteome</keyword>
<dbReference type="SMART" id="SM00382">
    <property type="entry name" value="AAA"/>
    <property type="match status" value="1"/>
</dbReference>
<feature type="domain" description="RecA family profile 1" evidence="8">
    <location>
        <begin position="96"/>
        <end position="255"/>
    </location>
</feature>
<dbReference type="PROSITE" id="PS50162">
    <property type="entry name" value="RECA_2"/>
    <property type="match status" value="1"/>
</dbReference>
<dbReference type="PANTHER" id="PTHR45900:SF4">
    <property type="entry name" value="DNA REPAIR PROTEIN RECA HOMOLOG 2, MITOCHONDRIAL"/>
    <property type="match status" value="1"/>
</dbReference>
<evidence type="ECO:0000259" key="9">
    <source>
        <dbReference type="PROSITE" id="PS50163"/>
    </source>
</evidence>
<dbReference type="PROSITE" id="PS00321">
    <property type="entry name" value="RECA_1"/>
    <property type="match status" value="1"/>
</dbReference>
<dbReference type="GeneID" id="106752533"/>
<dbReference type="KEGG" id="vra:106752533"/>
<dbReference type="PANTHER" id="PTHR45900">
    <property type="entry name" value="RECA"/>
    <property type="match status" value="1"/>
</dbReference>
<dbReference type="GO" id="GO:0006310">
    <property type="term" value="P:DNA recombination"/>
    <property type="evidence" value="ECO:0007669"/>
    <property type="project" value="UniProtKB-KW"/>
</dbReference>
<dbReference type="PRINTS" id="PR00142">
    <property type="entry name" value="RECA"/>
</dbReference>
<dbReference type="InterPro" id="IPR020588">
    <property type="entry name" value="RecA_ATP-bd"/>
</dbReference>
<evidence type="ECO:0000313" key="11">
    <source>
        <dbReference type="RefSeq" id="XP_014489714.1"/>
    </source>
</evidence>
<reference evidence="11" key="1">
    <citation type="submission" date="2025-08" db="UniProtKB">
        <authorList>
            <consortium name="RefSeq"/>
        </authorList>
    </citation>
    <scope>IDENTIFICATION</scope>
    <source>
        <tissue evidence="11">Leaf</tissue>
    </source>
</reference>
<organism evidence="10 11">
    <name type="scientific">Vigna radiata var. radiata</name>
    <name type="common">Mung bean</name>
    <name type="synonym">Phaseolus aureus</name>
    <dbReference type="NCBI Taxonomy" id="3916"/>
    <lineage>
        <taxon>Eukaryota</taxon>
        <taxon>Viridiplantae</taxon>
        <taxon>Streptophyta</taxon>
        <taxon>Embryophyta</taxon>
        <taxon>Tracheophyta</taxon>
        <taxon>Spermatophyta</taxon>
        <taxon>Magnoliopsida</taxon>
        <taxon>eudicotyledons</taxon>
        <taxon>Gunneridae</taxon>
        <taxon>Pentapetalae</taxon>
        <taxon>rosids</taxon>
        <taxon>fabids</taxon>
        <taxon>Fabales</taxon>
        <taxon>Fabaceae</taxon>
        <taxon>Papilionoideae</taxon>
        <taxon>50 kb inversion clade</taxon>
        <taxon>NPAAA clade</taxon>
        <taxon>indigoferoid/millettioid clade</taxon>
        <taxon>Phaseoleae</taxon>
        <taxon>Vigna</taxon>
    </lineage>
</organism>
<keyword evidence="2 6" id="KW-0547">Nucleotide-binding</keyword>
<accession>A0A1S3T7H9</accession>
<dbReference type="Proteomes" id="UP000087766">
    <property type="component" value="Unplaced"/>
</dbReference>
<keyword evidence="3 6" id="KW-0067">ATP-binding</keyword>
<name>A0A1S3T7H9_VIGRR</name>
<dbReference type="AlphaFoldDB" id="A0A1S3T7H9"/>
<evidence type="ECO:0000256" key="3">
    <source>
        <dbReference type="ARBA" id="ARBA00022840"/>
    </source>
</evidence>
<dbReference type="GO" id="GO:0003697">
    <property type="term" value="F:single-stranded DNA binding"/>
    <property type="evidence" value="ECO:0007669"/>
    <property type="project" value="InterPro"/>
</dbReference>
<dbReference type="SUPFAM" id="SSF52540">
    <property type="entry name" value="P-loop containing nucleoside triphosphate hydrolases"/>
    <property type="match status" value="1"/>
</dbReference>
<proteinExistence type="inferred from homology"/>
<dbReference type="STRING" id="3916.A0A1S3T7H9"/>
<sequence>MSLLPRLRVFATPLLSSSLLSSFSQNGGRQMMTTIGINTCSLSSTAEASDLECDVTHDDVKAAERANALCMAVSQLASEFSKESMLSLQKFFGVRRARVISTGSLKLDLALGVGGLPKGRIVEIYGREAAGKTTLALQIIREAQKLGGYCAYLDVENALDFSLVESIGVNTENLLVSHPDCAENLLSMVDTLTKSGAVDVIVIDSVAALIPKCELDQLGVSPKRDYQSRMMTQALRKIHYTLSHSQTLIIFINQIRLSSKSVKDHGSVEEVTCGGNALRFYAAVRLRLSRIRLIKTEDKVEGVLICAQVVKNKLAPAATKKAELGIKFGRGFCHESEVLDLACEHGIIVKDEGSYIIEGEIFDSREAAELFLAQNDAICDKLVKDMRRLYF</sequence>
<dbReference type="GO" id="GO:0140664">
    <property type="term" value="F:ATP-dependent DNA damage sensor activity"/>
    <property type="evidence" value="ECO:0007669"/>
    <property type="project" value="InterPro"/>
</dbReference>
<dbReference type="GO" id="GO:0006281">
    <property type="term" value="P:DNA repair"/>
    <property type="evidence" value="ECO:0007669"/>
    <property type="project" value="InterPro"/>
</dbReference>
<dbReference type="InterPro" id="IPR049428">
    <property type="entry name" value="RecA-like_N"/>
</dbReference>
<dbReference type="InterPro" id="IPR003593">
    <property type="entry name" value="AAA+_ATPase"/>
</dbReference>
<dbReference type="PROSITE" id="PS50163">
    <property type="entry name" value="RECA_3"/>
    <property type="match status" value="1"/>
</dbReference>
<evidence type="ECO:0000256" key="7">
    <source>
        <dbReference type="RuleBase" id="RU004527"/>
    </source>
</evidence>
<evidence type="ECO:0000256" key="2">
    <source>
        <dbReference type="ARBA" id="ARBA00022741"/>
    </source>
</evidence>
<dbReference type="Pfam" id="PF00154">
    <property type="entry name" value="RecA_N"/>
    <property type="match status" value="1"/>
</dbReference>
<evidence type="ECO:0000256" key="6">
    <source>
        <dbReference type="RuleBase" id="RU003422"/>
    </source>
</evidence>
<dbReference type="CDD" id="cd00983">
    <property type="entry name" value="RecA"/>
    <property type="match status" value="1"/>
</dbReference>
<comment type="similarity">
    <text evidence="1 6">Belongs to the RecA family.</text>
</comment>
<evidence type="ECO:0000256" key="5">
    <source>
        <dbReference type="ARBA" id="ARBA00023172"/>
    </source>
</evidence>
<protein>
    <submittedName>
        <fullName evidence="11">DNA repair protein recA homolog 2, mitochondrial isoform X1</fullName>
    </submittedName>
</protein>
<dbReference type="OrthoDB" id="5957327at2759"/>
<evidence type="ECO:0000259" key="8">
    <source>
        <dbReference type="PROSITE" id="PS50162"/>
    </source>
</evidence>
<keyword evidence="7" id="KW-0227">DNA damage</keyword>